<dbReference type="KEGG" id="vbh:CMV30_05150"/>
<dbReference type="InterPro" id="IPR002048">
    <property type="entry name" value="EF_hand_dom"/>
</dbReference>
<feature type="transmembrane region" description="Helical" evidence="1">
    <location>
        <begin position="610"/>
        <end position="629"/>
    </location>
</feature>
<dbReference type="PROSITE" id="PS50222">
    <property type="entry name" value="EF_HAND_2"/>
    <property type="match status" value="1"/>
</dbReference>
<dbReference type="RefSeq" id="WP_096057628.1">
    <property type="nucleotide sequence ID" value="NZ_CP023344.1"/>
</dbReference>
<keyword evidence="1" id="KW-0812">Transmembrane</keyword>
<dbReference type="OrthoDB" id="9785737at2"/>
<evidence type="ECO:0000259" key="2">
    <source>
        <dbReference type="PROSITE" id="PS50222"/>
    </source>
</evidence>
<gene>
    <name evidence="3" type="ORF">CMV30_05150</name>
</gene>
<dbReference type="AlphaFoldDB" id="A0A290QFI1"/>
<protein>
    <recommendedName>
        <fullName evidence="2">EF-hand domain-containing protein</fullName>
    </recommendedName>
</protein>
<reference evidence="3 4" key="1">
    <citation type="submission" date="2017-09" db="EMBL/GenBank/DDBJ databases">
        <title>Complete genome sequence of Verrucomicrobial strain HZ-65, isolated from freshwater.</title>
        <authorList>
            <person name="Choi A."/>
        </authorList>
    </citation>
    <scope>NUCLEOTIDE SEQUENCE [LARGE SCALE GENOMIC DNA]</scope>
    <source>
        <strain evidence="3 4">HZ-65</strain>
    </source>
</reference>
<keyword evidence="1" id="KW-0472">Membrane</keyword>
<keyword evidence="1" id="KW-1133">Transmembrane helix</keyword>
<evidence type="ECO:0000256" key="1">
    <source>
        <dbReference type="SAM" id="Phobius"/>
    </source>
</evidence>
<feature type="transmembrane region" description="Helical" evidence="1">
    <location>
        <begin position="579"/>
        <end position="604"/>
    </location>
</feature>
<accession>A0A290QFI1</accession>
<evidence type="ECO:0000313" key="4">
    <source>
        <dbReference type="Proteomes" id="UP000217265"/>
    </source>
</evidence>
<proteinExistence type="predicted"/>
<sequence>MTTTHRWKFFRSGGLDQVLLQSGADLLNLEHLDQKLWVALSCPVKGLELDEKTLSLIDLDGDGRIRVPEVISAIKWTALHLKNLDDVLAPQSALPLDLINDQTPEGKSVLASAKQVLANLGKAGATSISVADTTDTKKIFSETTFNGDGIIPAEAASTPELKQLIGDIIASYGADTDRSGKPGITQAKLDQFYTEIAAYADWAGKGSAKEILSAGEVATTAYDTIKTVRAKIDDFFARCRLAAFDSRALAALNRQESEYLAIAAKDLKITNEEVSGFPLSRVEPNKALPLTEGVNPAWAGALAVLQKAVVAPLFGANKTSLTADEWTILTGKLAPYETWLASKPATPVEKLGLPRIQAIHAAKEKPLLDALIAEDKALEPQALAITAVDRLARYYRDLRTLLHNFVNFSDFYDPRYPATFQIGTLYVDSRSCDLCIRVDDPAAHAGLASLSKVYIAYCDLKRPGGETMKIAACVTQGDSDYLMVGRNGLFYDRKGRDWDAHITKIIDNPISIRQAFLSPYKKFIRMIEEQVAKRAAAADSAADAKLAAAAAATANADKNAPAAPAAAPVPAKKIDVGTVAALGVAFGAIMGAIGAIATGLAGLAIWQLPLVFIGLILVISGPSMIIAWLKLRQRTLGPILDANGWAVNGRVKVNVPLGTELTARAVIPEGSTRSLEDPFEDKAAKRRKRLTILTLLLLVTVWLGYNLWAAPHYGLEKRLWPFEKKAVPVVPVVAPEAAVASAAPAPVPAK</sequence>
<dbReference type="GO" id="GO:0005509">
    <property type="term" value="F:calcium ion binding"/>
    <property type="evidence" value="ECO:0007669"/>
    <property type="project" value="InterPro"/>
</dbReference>
<feature type="domain" description="EF-hand" evidence="2">
    <location>
        <begin position="45"/>
        <end position="80"/>
    </location>
</feature>
<evidence type="ECO:0000313" key="3">
    <source>
        <dbReference type="EMBL" id="ATC66000.1"/>
    </source>
</evidence>
<dbReference type="Proteomes" id="UP000217265">
    <property type="component" value="Chromosome"/>
</dbReference>
<keyword evidence="4" id="KW-1185">Reference proteome</keyword>
<feature type="transmembrane region" description="Helical" evidence="1">
    <location>
        <begin position="690"/>
        <end position="708"/>
    </location>
</feature>
<dbReference type="EMBL" id="CP023344">
    <property type="protein sequence ID" value="ATC66000.1"/>
    <property type="molecule type" value="Genomic_DNA"/>
</dbReference>
<organism evidence="3 4">
    <name type="scientific">Nibricoccus aquaticus</name>
    <dbReference type="NCBI Taxonomy" id="2576891"/>
    <lineage>
        <taxon>Bacteria</taxon>
        <taxon>Pseudomonadati</taxon>
        <taxon>Verrucomicrobiota</taxon>
        <taxon>Opitutia</taxon>
        <taxon>Opitutales</taxon>
        <taxon>Opitutaceae</taxon>
        <taxon>Nibricoccus</taxon>
    </lineage>
</organism>
<name>A0A290QFI1_9BACT</name>